<feature type="region of interest" description="Disordered" evidence="1">
    <location>
        <begin position="455"/>
        <end position="508"/>
    </location>
</feature>
<evidence type="ECO:0000313" key="3">
    <source>
        <dbReference type="Proteomes" id="UP000784294"/>
    </source>
</evidence>
<feature type="compositionally biased region" description="Low complexity" evidence="1">
    <location>
        <begin position="159"/>
        <end position="175"/>
    </location>
</feature>
<feature type="compositionally biased region" description="Polar residues" evidence="1">
    <location>
        <begin position="1"/>
        <end position="15"/>
    </location>
</feature>
<feature type="region of interest" description="Disordered" evidence="1">
    <location>
        <begin position="338"/>
        <end position="384"/>
    </location>
</feature>
<proteinExistence type="predicted"/>
<feature type="region of interest" description="Disordered" evidence="1">
    <location>
        <begin position="156"/>
        <end position="198"/>
    </location>
</feature>
<feature type="region of interest" description="Disordered" evidence="1">
    <location>
        <begin position="224"/>
        <end position="317"/>
    </location>
</feature>
<feature type="compositionally biased region" description="Low complexity" evidence="1">
    <location>
        <begin position="239"/>
        <end position="252"/>
    </location>
</feature>
<evidence type="ECO:0000256" key="1">
    <source>
        <dbReference type="SAM" id="MobiDB-lite"/>
    </source>
</evidence>
<reference evidence="2" key="1">
    <citation type="submission" date="2018-11" db="EMBL/GenBank/DDBJ databases">
        <authorList>
            <consortium name="Pathogen Informatics"/>
        </authorList>
    </citation>
    <scope>NUCLEOTIDE SEQUENCE</scope>
</reference>
<keyword evidence="3" id="KW-1185">Reference proteome</keyword>
<dbReference type="Proteomes" id="UP000784294">
    <property type="component" value="Unassembled WGS sequence"/>
</dbReference>
<dbReference type="EMBL" id="CAAALY010013701">
    <property type="protein sequence ID" value="VEL12080.1"/>
    <property type="molecule type" value="Genomic_DNA"/>
</dbReference>
<organism evidence="2 3">
    <name type="scientific">Protopolystoma xenopodis</name>
    <dbReference type="NCBI Taxonomy" id="117903"/>
    <lineage>
        <taxon>Eukaryota</taxon>
        <taxon>Metazoa</taxon>
        <taxon>Spiralia</taxon>
        <taxon>Lophotrochozoa</taxon>
        <taxon>Platyhelminthes</taxon>
        <taxon>Monogenea</taxon>
        <taxon>Polyopisthocotylea</taxon>
        <taxon>Polystomatidea</taxon>
        <taxon>Polystomatidae</taxon>
        <taxon>Protopolystoma</taxon>
    </lineage>
</organism>
<comment type="caution">
    <text evidence="2">The sequence shown here is derived from an EMBL/GenBank/DDBJ whole genome shotgun (WGS) entry which is preliminary data.</text>
</comment>
<evidence type="ECO:0000313" key="2">
    <source>
        <dbReference type="EMBL" id="VEL12080.1"/>
    </source>
</evidence>
<feature type="compositionally biased region" description="Low complexity" evidence="1">
    <location>
        <begin position="298"/>
        <end position="313"/>
    </location>
</feature>
<sequence length="548" mass="55230">MSSTDSGVFSTTPSGRLSGATIGTGAGASGSGSSAYNAYNAYHTTGSTATAAITSIGPPSIINNGPIGSTSSIGYSVPFTRQLPERSTLQHVPISSSGTGGGNSGRHPMPSASGPFTGGSCSVTGNRGGNGVGGGSFQVMMTGGRLVRHPGASAINQQATTGSSSSAYLSGSTAGVPASGAVSSQQSHEHRQQQQQQHASIYFSNQSANAELGQSQVLMESLTSLTSTPTPSPYHHYQNQHQQSPFQHQQSQTGDNIPSGGVCEPNGMRDWPPGRSGTTIGGTGSSSSWLTPKPRAISPTALPTVSTSPLSPSNGLTAPCPIDDYPFGPTASDLVGGTSGFRGHLRGTTMPHSKAQPCSSSPASSSFVLDPSPQPPSHRFFPSGTGAITFATSGRLIPSSSSASTSISVSPATATANGATTSLLPIGTPTTVISPVAATTAASSITSTGSACLLGPGNLSRTNSSEDDKRKAASVGPLGEFSSCMQHQGNHHHQQTPPPPAHSYIGMTSIYPGGPINSSAGGAGTGGRGFNFFKTLTTRISRRCLFCS</sequence>
<feature type="compositionally biased region" description="Low complexity" evidence="1">
    <location>
        <begin position="353"/>
        <end position="366"/>
    </location>
</feature>
<accession>A0A3S5CIZ9</accession>
<feature type="region of interest" description="Disordered" evidence="1">
    <location>
        <begin position="1"/>
        <end position="20"/>
    </location>
</feature>
<dbReference type="AlphaFoldDB" id="A0A3S5CIZ9"/>
<gene>
    <name evidence="2" type="ORF">PXEA_LOCUS5520</name>
</gene>
<feature type="compositionally biased region" description="Gly residues" evidence="1">
    <location>
        <begin position="126"/>
        <end position="136"/>
    </location>
</feature>
<protein>
    <submittedName>
        <fullName evidence="2">Uncharacterized protein</fullName>
    </submittedName>
</protein>
<name>A0A3S5CIZ9_9PLAT</name>
<feature type="region of interest" description="Disordered" evidence="1">
    <location>
        <begin position="88"/>
        <end position="136"/>
    </location>
</feature>